<sequence length="317" mass="37356">MKLEQQAKRLNQLEEFYNSKDREIERLKMRVAALSERRVKQNQSKVEDTLSKNRQSKAEEDFATFFDETRMDTLEKMEKSYSFEKQIEIDIYCPRLLCLIFEAAYEKMEEARRAMFELGKEVTRGFIQLTPDEIKLITDCKRTGVSETSITYPVCLGRQESQYPVEAVDALMMILKETAPNCNLDCLVEDVIRVVEKKWNRWQEEEKLLRNSRLSHAASHLHKPLFQEYIRASIRLTWRMVTQTPPLRLEYQSLYLQQCHKKMGCYMSPEVRTLAKGIPDQHQEEEIACYLWPGLFDGEGRCIRKGEVLCKIKANTE</sequence>
<dbReference type="GO" id="GO:0035695">
    <property type="term" value="P:mitophagy by internal vacuole formation"/>
    <property type="evidence" value="ECO:0007669"/>
    <property type="project" value="TreeGrafter"/>
</dbReference>
<dbReference type="InterPro" id="IPR031981">
    <property type="entry name" value="MIEAP_C"/>
</dbReference>
<evidence type="ECO:0000256" key="3">
    <source>
        <dbReference type="ARBA" id="ARBA00004496"/>
    </source>
</evidence>
<organism evidence="15 16">
    <name type="scientific">Pocillopora meandrina</name>
    <dbReference type="NCBI Taxonomy" id="46732"/>
    <lineage>
        <taxon>Eukaryota</taxon>
        <taxon>Metazoa</taxon>
        <taxon>Cnidaria</taxon>
        <taxon>Anthozoa</taxon>
        <taxon>Hexacorallia</taxon>
        <taxon>Scleractinia</taxon>
        <taxon>Astrocoeniina</taxon>
        <taxon>Pocilloporidae</taxon>
        <taxon>Pocillopora</taxon>
    </lineage>
</organism>
<dbReference type="Proteomes" id="UP001159428">
    <property type="component" value="Unassembled WGS sequence"/>
</dbReference>
<evidence type="ECO:0000313" key="16">
    <source>
        <dbReference type="Proteomes" id="UP001159428"/>
    </source>
</evidence>
<dbReference type="PANTHER" id="PTHR21771">
    <property type="entry name" value="MITOCHONDRIA-EATING PROTEIN-RELATED"/>
    <property type="match status" value="1"/>
</dbReference>
<accession>A0AAU9XNK6</accession>
<comment type="subcellular location">
    <subcellularLocation>
        <location evidence="3">Cytoplasm</location>
    </subcellularLocation>
    <subcellularLocation>
        <location evidence="2">Mitochondrion matrix</location>
    </subcellularLocation>
    <subcellularLocation>
        <location evidence="1">Mitochondrion outer membrane</location>
    </subcellularLocation>
</comment>
<keyword evidence="11" id="KW-0472">Membrane</keyword>
<feature type="domain" description="Mitochondria-eating protein C-terminal" evidence="14">
    <location>
        <begin position="166"/>
        <end position="309"/>
    </location>
</feature>
<dbReference type="GO" id="GO:0005741">
    <property type="term" value="C:mitochondrial outer membrane"/>
    <property type="evidence" value="ECO:0007669"/>
    <property type="project" value="UniProtKB-SubCell"/>
</dbReference>
<feature type="coiled-coil region" evidence="13">
    <location>
        <begin position="3"/>
        <end position="44"/>
    </location>
</feature>
<dbReference type="EMBL" id="CALNXJ010000054">
    <property type="protein sequence ID" value="CAH3153971.1"/>
    <property type="molecule type" value="Genomic_DNA"/>
</dbReference>
<dbReference type="GO" id="GO:0035694">
    <property type="term" value="P:mitochondrial protein catabolic process"/>
    <property type="evidence" value="ECO:0007669"/>
    <property type="project" value="InterPro"/>
</dbReference>
<protein>
    <recommendedName>
        <fullName evidence="5">Mitochondria-eating protein</fullName>
    </recommendedName>
    <alternativeName>
        <fullName evidence="12">Spermatogenesis-associated protein 18</fullName>
    </alternativeName>
</protein>
<keyword evidence="16" id="KW-1185">Reference proteome</keyword>
<dbReference type="AlphaFoldDB" id="A0AAU9XNK6"/>
<keyword evidence="7" id="KW-1000">Mitochondrion outer membrane</keyword>
<evidence type="ECO:0000256" key="7">
    <source>
        <dbReference type="ARBA" id="ARBA00022787"/>
    </source>
</evidence>
<keyword evidence="10" id="KW-0496">Mitochondrion</keyword>
<dbReference type="Pfam" id="PF16026">
    <property type="entry name" value="MIEAP"/>
    <property type="match status" value="1"/>
</dbReference>
<evidence type="ECO:0000256" key="12">
    <source>
        <dbReference type="ARBA" id="ARBA00032687"/>
    </source>
</evidence>
<name>A0AAU9XNK6_9CNID</name>
<evidence type="ECO:0000256" key="8">
    <source>
        <dbReference type="ARBA" id="ARBA00023054"/>
    </source>
</evidence>
<evidence type="ECO:0000256" key="9">
    <source>
        <dbReference type="ARBA" id="ARBA00023121"/>
    </source>
</evidence>
<dbReference type="GO" id="GO:0008289">
    <property type="term" value="F:lipid binding"/>
    <property type="evidence" value="ECO:0007669"/>
    <property type="project" value="UniProtKB-KW"/>
</dbReference>
<comment type="caution">
    <text evidence="15">The sequence shown here is derived from an EMBL/GenBank/DDBJ whole genome shotgun (WGS) entry which is preliminary data.</text>
</comment>
<dbReference type="GO" id="GO:0005759">
    <property type="term" value="C:mitochondrial matrix"/>
    <property type="evidence" value="ECO:0007669"/>
    <property type="project" value="UniProtKB-SubCell"/>
</dbReference>
<gene>
    <name evidence="15" type="ORF">PMEA_00027360</name>
</gene>
<evidence type="ECO:0000256" key="2">
    <source>
        <dbReference type="ARBA" id="ARBA00004305"/>
    </source>
</evidence>
<dbReference type="InterPro" id="IPR026169">
    <property type="entry name" value="MIEAP"/>
</dbReference>
<evidence type="ECO:0000256" key="6">
    <source>
        <dbReference type="ARBA" id="ARBA00022490"/>
    </source>
</evidence>
<evidence type="ECO:0000256" key="1">
    <source>
        <dbReference type="ARBA" id="ARBA00004294"/>
    </source>
</evidence>
<dbReference type="PANTHER" id="PTHR21771:SF1">
    <property type="entry name" value="MITOCHONDRIA-EATING PROTEIN"/>
    <property type="match status" value="1"/>
</dbReference>
<keyword evidence="6" id="KW-0963">Cytoplasm</keyword>
<evidence type="ECO:0000259" key="14">
    <source>
        <dbReference type="Pfam" id="PF16026"/>
    </source>
</evidence>
<keyword evidence="8 13" id="KW-0175">Coiled coil</keyword>
<evidence type="ECO:0000256" key="13">
    <source>
        <dbReference type="SAM" id="Coils"/>
    </source>
</evidence>
<evidence type="ECO:0000256" key="10">
    <source>
        <dbReference type="ARBA" id="ARBA00023128"/>
    </source>
</evidence>
<evidence type="ECO:0000256" key="4">
    <source>
        <dbReference type="ARBA" id="ARBA00008233"/>
    </source>
</evidence>
<evidence type="ECO:0000256" key="11">
    <source>
        <dbReference type="ARBA" id="ARBA00023136"/>
    </source>
</evidence>
<keyword evidence="9" id="KW-0446">Lipid-binding</keyword>
<proteinExistence type="inferred from homology"/>
<comment type="similarity">
    <text evidence="4">Belongs to the MIEAP family.</text>
</comment>
<evidence type="ECO:0000256" key="5">
    <source>
        <dbReference type="ARBA" id="ARBA00019863"/>
    </source>
</evidence>
<evidence type="ECO:0000313" key="15">
    <source>
        <dbReference type="EMBL" id="CAH3153971.1"/>
    </source>
</evidence>
<reference evidence="15 16" key="1">
    <citation type="submission" date="2022-05" db="EMBL/GenBank/DDBJ databases">
        <authorList>
            <consortium name="Genoscope - CEA"/>
            <person name="William W."/>
        </authorList>
    </citation>
    <scope>NUCLEOTIDE SEQUENCE [LARGE SCALE GENOMIC DNA]</scope>
</reference>